<name>A0A6P6YDA9_DERPT</name>
<feature type="region of interest" description="Disordered" evidence="2">
    <location>
        <begin position="418"/>
        <end position="437"/>
    </location>
</feature>
<dbReference type="SUPFAM" id="SSF50729">
    <property type="entry name" value="PH domain-like"/>
    <property type="match status" value="1"/>
</dbReference>
<feature type="domain" description="Anillin homology" evidence="3">
    <location>
        <begin position="680"/>
        <end position="839"/>
    </location>
</feature>
<sequence length="1026" mass="118609">MDDSLNFTASDSLVFNLMKKMQKSQKILEEFSEELKSDNSEIMDVDDENGDEPHSSTMISQAKSAEPDDDDDIDEELLSAANCSNIEIDKVRKSINRLLNVHVPLDLNQCVKDDDEHDDHEHDGDDDEDVDGMHKKDDRLRRRLDKLSAIYKDDEDEDVENNDENDRIVNRPKSIMREQQNFATNEFQPPKKIELRDRLKSIADSYYPVANKEESPKRFQTKISSPKSQPQLTKQQPPPKAKNENLFKSKSVEYVEPKKSLIEIDHPKPATTIEKTKTSVADLKRLFEKKMSENQERPELAPELLPVREKKRLFEKAIRQENEAKAKQYKCKVGRLPATWLQQQQPPSPPTSLIPEPPGDDYYHSPKRLKEHQQDDIADADLKLLREQLDRDDDDKDDEEESPSFDKSLEMVQAAVSETFKSIDEIPINDDDGSNDEEIENEIDDVMELTFTAIDREDNEQLSTSNDDSDDSNNLIHRSSTRVDLFPGQSDDDNQSEASSYLPPEKPQRLFLYENEDDDNRRQPESEKIEERNTEIEPPLRTISFYREQQRKLREEQQMTKRIEVDQQMDSNKQMRHNMDEAEHADREQFRLDCQSKMIDLKNEITDHNRVLSQSNTALNLSLSMPELRNSDSRVEAERLLLISNEKIDACRWEIRRLQSMISNTDHYLQRTMEQQNISTGTLFIDHIKLPLLNEFIQERAKGKLNSVFHFICLVIFGPKVYVSKLLDTGSNPSKSYLDFDMGLAIGPLSEDFKVTIKVFALELSLKEGGAAGHKYRFANSPFKTIRRKLMHSASSASSSPAKNSPLVQLRTTKQQPAETVPAGNFRLIGYVKLTLQNVKANANKFYRLDSDCFLPVIDSYLTMNVSIKVSHGNHFPGFFDMKEKDESFWNVRYFRIQGEQLRYYRFGEEKNIDQPLGVINLKHCINPKVEFLKIQHRHLCRRSNSFVLVMVDPPAISNARKLITGGGALSRIEPKLYFISSQSESDCLKFCSLLEKILHSIRVWERDAVQPYNCEEFDQLLSNVQ</sequence>
<dbReference type="InterPro" id="IPR011993">
    <property type="entry name" value="PH-like_dom_sf"/>
</dbReference>
<feature type="compositionally biased region" description="Basic and acidic residues" evidence="2">
    <location>
        <begin position="371"/>
        <end position="389"/>
    </location>
</feature>
<dbReference type="OMA" id="WNHPNEM"/>
<feature type="compositionally biased region" description="Acidic residues" evidence="2">
    <location>
        <begin position="41"/>
        <end position="50"/>
    </location>
</feature>
<feature type="compositionally biased region" description="Low complexity" evidence="2">
    <location>
        <begin position="224"/>
        <end position="235"/>
    </location>
</feature>
<evidence type="ECO:0000313" key="4">
    <source>
        <dbReference type="Proteomes" id="UP000515146"/>
    </source>
</evidence>
<feature type="coiled-coil region" evidence="1">
    <location>
        <begin position="546"/>
        <end position="585"/>
    </location>
</feature>
<dbReference type="GO" id="GO:0000915">
    <property type="term" value="P:actomyosin contractile ring assembly"/>
    <property type="evidence" value="ECO:0007669"/>
    <property type="project" value="TreeGrafter"/>
</dbReference>
<gene>
    <name evidence="5" type="primary">LOC113797276</name>
</gene>
<feature type="compositionally biased region" description="Acidic residues" evidence="2">
    <location>
        <begin position="67"/>
        <end position="76"/>
    </location>
</feature>
<dbReference type="InterPro" id="IPR051364">
    <property type="entry name" value="Cytokinesis/Rho-signaling"/>
</dbReference>
<feature type="region of interest" description="Disordered" evidence="2">
    <location>
        <begin position="211"/>
        <end position="249"/>
    </location>
</feature>
<dbReference type="GO" id="GO:0031106">
    <property type="term" value="P:septin ring organization"/>
    <property type="evidence" value="ECO:0007669"/>
    <property type="project" value="TreeGrafter"/>
</dbReference>
<dbReference type="PANTHER" id="PTHR21538:SF23">
    <property type="entry name" value="ANILLIN"/>
    <property type="match status" value="1"/>
</dbReference>
<dbReference type="InParanoid" id="A0A6P6YDA9"/>
<dbReference type="AlphaFoldDB" id="A0A6P6YDA9"/>
<evidence type="ECO:0000256" key="1">
    <source>
        <dbReference type="SAM" id="Coils"/>
    </source>
</evidence>
<dbReference type="GO" id="GO:0005826">
    <property type="term" value="C:actomyosin contractile ring"/>
    <property type="evidence" value="ECO:0007669"/>
    <property type="project" value="TreeGrafter"/>
</dbReference>
<feature type="region of interest" description="Disordered" evidence="2">
    <location>
        <begin position="35"/>
        <end position="76"/>
    </location>
</feature>
<dbReference type="PANTHER" id="PTHR21538">
    <property type="entry name" value="ANILLIN/RHOTEKIN RTKN"/>
    <property type="match status" value="1"/>
</dbReference>
<evidence type="ECO:0000259" key="3">
    <source>
        <dbReference type="Pfam" id="PF08174"/>
    </source>
</evidence>
<feature type="region of interest" description="Disordered" evidence="2">
    <location>
        <begin position="112"/>
        <end position="139"/>
    </location>
</feature>
<feature type="compositionally biased region" description="Basic and acidic residues" evidence="2">
    <location>
        <begin position="519"/>
        <end position="535"/>
    </location>
</feature>
<protein>
    <submittedName>
        <fullName evidence="5">Kinesin-related protein 4-like</fullName>
    </submittedName>
</protein>
<dbReference type="KEGG" id="dpte:113797276"/>
<feature type="compositionally biased region" description="Pro residues" evidence="2">
    <location>
        <begin position="346"/>
        <end position="357"/>
    </location>
</feature>
<keyword evidence="1" id="KW-0175">Coiled coil</keyword>
<dbReference type="OrthoDB" id="6431443at2759"/>
<accession>A0A6P6YDA9</accession>
<feature type="compositionally biased region" description="Acidic residues" evidence="2">
    <location>
        <begin position="390"/>
        <end position="403"/>
    </location>
</feature>
<feature type="region of interest" description="Disordered" evidence="2">
    <location>
        <begin position="455"/>
        <end position="544"/>
    </location>
</feature>
<dbReference type="InterPro" id="IPR012966">
    <property type="entry name" value="AHD"/>
</dbReference>
<dbReference type="RefSeq" id="XP_027203433.1">
    <property type="nucleotide sequence ID" value="XM_027347632.1"/>
</dbReference>
<proteinExistence type="predicted"/>
<evidence type="ECO:0000256" key="2">
    <source>
        <dbReference type="SAM" id="MobiDB-lite"/>
    </source>
</evidence>
<feature type="compositionally biased region" description="Basic and acidic residues" evidence="2">
    <location>
        <begin position="112"/>
        <end position="123"/>
    </location>
</feature>
<dbReference type="Proteomes" id="UP000515146">
    <property type="component" value="Unplaced"/>
</dbReference>
<feature type="compositionally biased region" description="Acidic residues" evidence="2">
    <location>
        <begin position="427"/>
        <end position="437"/>
    </location>
</feature>
<evidence type="ECO:0000313" key="5">
    <source>
        <dbReference type="RefSeq" id="XP_027203433.1"/>
    </source>
</evidence>
<dbReference type="Gene3D" id="2.30.29.30">
    <property type="entry name" value="Pleckstrin-homology domain (PH domain)/Phosphotyrosine-binding domain (PTB)"/>
    <property type="match status" value="1"/>
</dbReference>
<reference evidence="5" key="1">
    <citation type="submission" date="2025-08" db="UniProtKB">
        <authorList>
            <consortium name="RefSeq"/>
        </authorList>
    </citation>
    <scope>IDENTIFICATION</scope>
    <source>
        <strain evidence="5">Airmid</strain>
    </source>
</reference>
<keyword evidence="4" id="KW-1185">Reference proteome</keyword>
<dbReference type="Pfam" id="PF08174">
    <property type="entry name" value="Anillin"/>
    <property type="match status" value="1"/>
</dbReference>
<organism evidence="4 5">
    <name type="scientific">Dermatophagoides pteronyssinus</name>
    <name type="common">European house dust mite</name>
    <dbReference type="NCBI Taxonomy" id="6956"/>
    <lineage>
        <taxon>Eukaryota</taxon>
        <taxon>Metazoa</taxon>
        <taxon>Ecdysozoa</taxon>
        <taxon>Arthropoda</taxon>
        <taxon>Chelicerata</taxon>
        <taxon>Arachnida</taxon>
        <taxon>Acari</taxon>
        <taxon>Acariformes</taxon>
        <taxon>Sarcoptiformes</taxon>
        <taxon>Astigmata</taxon>
        <taxon>Psoroptidia</taxon>
        <taxon>Analgoidea</taxon>
        <taxon>Pyroglyphidae</taxon>
        <taxon>Dermatophagoidinae</taxon>
        <taxon>Dermatophagoides</taxon>
    </lineage>
</organism>
<feature type="region of interest" description="Disordered" evidence="2">
    <location>
        <begin position="337"/>
        <end position="412"/>
    </location>
</feature>
<dbReference type="GO" id="GO:0000281">
    <property type="term" value="P:mitotic cytokinesis"/>
    <property type="evidence" value="ECO:0007669"/>
    <property type="project" value="TreeGrafter"/>
</dbReference>